<dbReference type="RefSeq" id="WP_092800939.1">
    <property type="nucleotide sequence ID" value="NZ_FMUH01000002.1"/>
</dbReference>
<reference evidence="3" key="1">
    <citation type="submission" date="2016-10" db="EMBL/GenBank/DDBJ databases">
        <authorList>
            <person name="Varghese N."/>
            <person name="Submissions S."/>
        </authorList>
    </citation>
    <scope>NUCLEOTIDE SEQUENCE [LARGE SCALE GENOMIC DNA]</scope>
    <source>
        <strain evidence="3">DSM 45722</strain>
    </source>
</reference>
<evidence type="ECO:0000313" key="2">
    <source>
        <dbReference type="EMBL" id="SCX42926.1"/>
    </source>
</evidence>
<feature type="transmembrane region" description="Helical" evidence="1">
    <location>
        <begin position="68"/>
        <end position="86"/>
    </location>
</feature>
<dbReference type="STRING" id="1960309.SAMN03159343_1145"/>
<proteinExistence type="predicted"/>
<evidence type="ECO:0008006" key="4">
    <source>
        <dbReference type="Google" id="ProtNLM"/>
    </source>
</evidence>
<dbReference type="OrthoDB" id="5197832at2"/>
<dbReference type="AlphaFoldDB" id="A0A1G4XNW3"/>
<dbReference type="EMBL" id="FMUH01000002">
    <property type="protein sequence ID" value="SCX42926.1"/>
    <property type="molecule type" value="Genomic_DNA"/>
</dbReference>
<keyword evidence="3" id="KW-1185">Reference proteome</keyword>
<feature type="transmembrane region" description="Helical" evidence="1">
    <location>
        <begin position="32"/>
        <end position="56"/>
    </location>
</feature>
<keyword evidence="1" id="KW-0472">Membrane</keyword>
<evidence type="ECO:0000256" key="1">
    <source>
        <dbReference type="SAM" id="Phobius"/>
    </source>
</evidence>
<evidence type="ECO:0000313" key="3">
    <source>
        <dbReference type="Proteomes" id="UP000198981"/>
    </source>
</evidence>
<feature type="transmembrane region" description="Helical" evidence="1">
    <location>
        <begin position="6"/>
        <end position="25"/>
    </location>
</feature>
<dbReference type="Proteomes" id="UP000198981">
    <property type="component" value="Unassembled WGS sequence"/>
</dbReference>
<keyword evidence="1" id="KW-0812">Transmembrane</keyword>
<protein>
    <recommendedName>
        <fullName evidence="4">Integral membrane protein</fullName>
    </recommendedName>
</protein>
<name>A0A1G4XNW3_9ACTN</name>
<accession>A0A1G4XNW3</accession>
<feature type="transmembrane region" description="Helical" evidence="1">
    <location>
        <begin position="93"/>
        <end position="113"/>
    </location>
</feature>
<organism evidence="2 3">
    <name type="scientific">Klenkia marina</name>
    <dbReference type="NCBI Taxonomy" id="1960309"/>
    <lineage>
        <taxon>Bacteria</taxon>
        <taxon>Bacillati</taxon>
        <taxon>Actinomycetota</taxon>
        <taxon>Actinomycetes</taxon>
        <taxon>Geodermatophilales</taxon>
        <taxon>Geodermatophilaceae</taxon>
        <taxon>Klenkia</taxon>
    </lineage>
</organism>
<keyword evidence="1" id="KW-1133">Transmembrane helix</keyword>
<sequence>MSTPLVALATVVALVVAALGGLSTVLRRRTGLAHLVAAGVLEAVLLVQLALVLVALAGGQRPPETATFLAYLISVVLVPVAGVLWSRTEPTRWAGTVLAVAALVVAVMVWRLLQLWEATGG</sequence>
<gene>
    <name evidence="2" type="ORF">SAMN03159343_1145</name>
</gene>